<dbReference type="PANTHER" id="PTHR46889">
    <property type="entry name" value="TRANSPOSASE INSF FOR INSERTION SEQUENCE IS3B-RELATED"/>
    <property type="match status" value="1"/>
</dbReference>
<dbReference type="InterPro" id="IPR036397">
    <property type="entry name" value="RNaseH_sf"/>
</dbReference>
<keyword evidence="4" id="KW-1185">Reference proteome</keyword>
<comment type="caution">
    <text evidence="3">The sequence shown here is derived from an EMBL/GenBank/DDBJ whole genome shotgun (WGS) entry which is preliminary data.</text>
</comment>
<evidence type="ECO:0000259" key="2">
    <source>
        <dbReference type="PROSITE" id="PS50994"/>
    </source>
</evidence>
<proteinExistence type="predicted"/>
<protein>
    <recommendedName>
        <fullName evidence="2">Integrase catalytic domain-containing protein</fullName>
    </recommendedName>
</protein>
<sequence>MGELAVLYQNYPTVTLRHFARLAGVAYHRLRDFLRGERQRQARQQKKIEAQSHVLQLVGQHPTFGYRKLYQQAVKMGSKVGEHWIRHYLRQQKLNPAPHRKRRKPKVETLPESKWPQGRRVQIDATMIQLPQDGKVWVYQVLDVKTRLCLASMAFPQLSSFNALQSLKAGISELKKYVSDNTFLIQSDGGSDFTSAPFQAHCKEIGDWTRCRTSQKGGMGILERLNRTLKYEMVFRHDPQNLAELKALLQKFQLWYNTERLHASLEYQTPLQVAAQEGKILLSA</sequence>
<dbReference type="SUPFAM" id="SSF53098">
    <property type="entry name" value="Ribonuclease H-like"/>
    <property type="match status" value="1"/>
</dbReference>
<feature type="region of interest" description="Disordered" evidence="1">
    <location>
        <begin position="95"/>
        <end position="115"/>
    </location>
</feature>
<evidence type="ECO:0000256" key="1">
    <source>
        <dbReference type="SAM" id="MobiDB-lite"/>
    </source>
</evidence>
<dbReference type="Proteomes" id="UP000632222">
    <property type="component" value="Unassembled WGS sequence"/>
</dbReference>
<gene>
    <name evidence="3" type="ORF">GCM10008938_48800</name>
</gene>
<evidence type="ECO:0000313" key="4">
    <source>
        <dbReference type="Proteomes" id="UP000632222"/>
    </source>
</evidence>
<dbReference type="Pfam" id="PF13683">
    <property type="entry name" value="rve_3"/>
    <property type="match status" value="1"/>
</dbReference>
<name>A0ABQ2DH15_9DEIO</name>
<dbReference type="InterPro" id="IPR012337">
    <property type="entry name" value="RNaseH-like_sf"/>
</dbReference>
<dbReference type="PANTHER" id="PTHR46889:SF5">
    <property type="entry name" value="INTEGRASE PROTEIN"/>
    <property type="match status" value="1"/>
</dbReference>
<reference evidence="4" key="1">
    <citation type="journal article" date="2019" name="Int. J. Syst. Evol. Microbiol.">
        <title>The Global Catalogue of Microorganisms (GCM) 10K type strain sequencing project: providing services to taxonomists for standard genome sequencing and annotation.</title>
        <authorList>
            <consortium name="The Broad Institute Genomics Platform"/>
            <consortium name="The Broad Institute Genome Sequencing Center for Infectious Disease"/>
            <person name="Wu L."/>
            <person name="Ma J."/>
        </authorList>
    </citation>
    <scope>NUCLEOTIDE SEQUENCE [LARGE SCALE GENOMIC DNA]</scope>
    <source>
        <strain evidence="4">JCM 14370</strain>
    </source>
</reference>
<dbReference type="InterPro" id="IPR001584">
    <property type="entry name" value="Integrase_cat-core"/>
</dbReference>
<dbReference type="RefSeq" id="WP_189008516.1">
    <property type="nucleotide sequence ID" value="NZ_BMOD01000037.1"/>
</dbReference>
<accession>A0ABQ2DH15</accession>
<dbReference type="Gene3D" id="3.30.420.10">
    <property type="entry name" value="Ribonuclease H-like superfamily/Ribonuclease H"/>
    <property type="match status" value="1"/>
</dbReference>
<feature type="domain" description="Integrase catalytic" evidence="2">
    <location>
        <begin position="112"/>
        <end position="278"/>
    </location>
</feature>
<dbReference type="PROSITE" id="PS50994">
    <property type="entry name" value="INTEGRASE"/>
    <property type="match status" value="1"/>
</dbReference>
<organism evidence="3 4">
    <name type="scientific">Deinococcus roseus</name>
    <dbReference type="NCBI Taxonomy" id="392414"/>
    <lineage>
        <taxon>Bacteria</taxon>
        <taxon>Thermotogati</taxon>
        <taxon>Deinococcota</taxon>
        <taxon>Deinococci</taxon>
        <taxon>Deinococcales</taxon>
        <taxon>Deinococcaceae</taxon>
        <taxon>Deinococcus</taxon>
    </lineage>
</organism>
<evidence type="ECO:0000313" key="3">
    <source>
        <dbReference type="EMBL" id="GGJ56879.1"/>
    </source>
</evidence>
<dbReference type="InterPro" id="IPR050900">
    <property type="entry name" value="Transposase_IS3/IS150/IS904"/>
</dbReference>
<dbReference type="EMBL" id="BMOD01000037">
    <property type="protein sequence ID" value="GGJ56879.1"/>
    <property type="molecule type" value="Genomic_DNA"/>
</dbReference>